<dbReference type="Gene3D" id="3.90.1720.10">
    <property type="entry name" value="endopeptidase domain like (from Nostoc punctiforme)"/>
    <property type="match status" value="1"/>
</dbReference>
<evidence type="ECO:0000259" key="5">
    <source>
        <dbReference type="PROSITE" id="PS51935"/>
    </source>
</evidence>
<evidence type="ECO:0000256" key="1">
    <source>
        <dbReference type="ARBA" id="ARBA00007074"/>
    </source>
</evidence>
<accession>A0A4R7BB82</accession>
<keyword evidence="4" id="KW-0788">Thiol protease</keyword>
<dbReference type="GO" id="GO:0008234">
    <property type="term" value="F:cysteine-type peptidase activity"/>
    <property type="evidence" value="ECO:0007669"/>
    <property type="project" value="UniProtKB-KW"/>
</dbReference>
<evidence type="ECO:0000313" key="7">
    <source>
        <dbReference type="Proteomes" id="UP000295611"/>
    </source>
</evidence>
<dbReference type="OrthoDB" id="6058745at2"/>
<organism evidence="6 7">
    <name type="scientific">Paludibacterium purpuratum</name>
    <dbReference type="NCBI Taxonomy" id="1144873"/>
    <lineage>
        <taxon>Bacteria</taxon>
        <taxon>Pseudomonadati</taxon>
        <taxon>Pseudomonadota</taxon>
        <taxon>Betaproteobacteria</taxon>
        <taxon>Neisseriales</taxon>
        <taxon>Chromobacteriaceae</taxon>
        <taxon>Paludibacterium</taxon>
    </lineage>
</organism>
<keyword evidence="3" id="KW-0378">Hydrolase</keyword>
<protein>
    <recommendedName>
        <fullName evidence="5">NlpC/P60 domain-containing protein</fullName>
    </recommendedName>
</protein>
<evidence type="ECO:0000256" key="3">
    <source>
        <dbReference type="ARBA" id="ARBA00022801"/>
    </source>
</evidence>
<gene>
    <name evidence="6" type="ORF">DFP86_102328</name>
</gene>
<dbReference type="InterPro" id="IPR038765">
    <property type="entry name" value="Papain-like_cys_pep_sf"/>
</dbReference>
<comment type="similarity">
    <text evidence="1">Belongs to the peptidase C40 family.</text>
</comment>
<sequence length="143" mass="16470">MRQRVVDEAMTWLRTPYHHAARVKGAGVDCAQILIAVYSEVGLIDDFQPDDYPSDWMLHRSEERYLSHVTQYAHQVEAPKPGDLIVWKFGHCFSHGAIVVDYPLIIHAYRPEQMVVMGDATQPALARCGAKEREVTYWSLWKE</sequence>
<dbReference type="Proteomes" id="UP000295611">
    <property type="component" value="Unassembled WGS sequence"/>
</dbReference>
<dbReference type="InterPro" id="IPR000064">
    <property type="entry name" value="NLP_P60_dom"/>
</dbReference>
<keyword evidence="2" id="KW-0645">Protease</keyword>
<dbReference type="SUPFAM" id="SSF54001">
    <property type="entry name" value="Cysteine proteinases"/>
    <property type="match status" value="1"/>
</dbReference>
<dbReference type="EMBL" id="SNZP01000002">
    <property type="protein sequence ID" value="TDR82214.1"/>
    <property type="molecule type" value="Genomic_DNA"/>
</dbReference>
<reference evidence="6 7" key="1">
    <citation type="submission" date="2019-03" db="EMBL/GenBank/DDBJ databases">
        <title>Genomic Encyclopedia of Type Strains, Phase III (KMG-III): the genomes of soil and plant-associated and newly described type strains.</title>
        <authorList>
            <person name="Whitman W."/>
        </authorList>
    </citation>
    <scope>NUCLEOTIDE SEQUENCE [LARGE SCALE GENOMIC DNA]</scope>
    <source>
        <strain evidence="6 7">CECT 8976</strain>
    </source>
</reference>
<dbReference type="AlphaFoldDB" id="A0A4R7BB82"/>
<feature type="domain" description="NlpC/P60" evidence="5">
    <location>
        <begin position="1"/>
        <end position="143"/>
    </location>
</feature>
<dbReference type="PROSITE" id="PS51935">
    <property type="entry name" value="NLPC_P60"/>
    <property type="match status" value="1"/>
</dbReference>
<evidence type="ECO:0000256" key="4">
    <source>
        <dbReference type="ARBA" id="ARBA00022807"/>
    </source>
</evidence>
<comment type="caution">
    <text evidence="6">The sequence shown here is derived from an EMBL/GenBank/DDBJ whole genome shotgun (WGS) entry which is preliminary data.</text>
</comment>
<keyword evidence="7" id="KW-1185">Reference proteome</keyword>
<dbReference type="GO" id="GO:0006508">
    <property type="term" value="P:proteolysis"/>
    <property type="evidence" value="ECO:0007669"/>
    <property type="project" value="UniProtKB-KW"/>
</dbReference>
<evidence type="ECO:0000256" key="2">
    <source>
        <dbReference type="ARBA" id="ARBA00022670"/>
    </source>
</evidence>
<name>A0A4R7BB82_9NEIS</name>
<evidence type="ECO:0000313" key="6">
    <source>
        <dbReference type="EMBL" id="TDR82214.1"/>
    </source>
</evidence>
<proteinExistence type="inferred from homology"/>